<dbReference type="AlphaFoldDB" id="A0A511V0N9"/>
<protein>
    <submittedName>
        <fullName evidence="1">Uncharacterized protein</fullName>
    </submittedName>
</protein>
<evidence type="ECO:0000313" key="2">
    <source>
        <dbReference type="Proteomes" id="UP000321491"/>
    </source>
</evidence>
<keyword evidence="2" id="KW-1185">Reference proteome</keyword>
<dbReference type="EMBL" id="BJXW01000045">
    <property type="protein sequence ID" value="GEN32474.1"/>
    <property type="molecule type" value="Genomic_DNA"/>
</dbReference>
<dbReference type="Proteomes" id="UP000321491">
    <property type="component" value="Unassembled WGS sequence"/>
</dbReference>
<name>A0A511V0N9_9BACI</name>
<reference evidence="1 2" key="1">
    <citation type="submission" date="2019-07" db="EMBL/GenBank/DDBJ databases">
        <title>Whole genome shotgun sequence of Cerasibacillus quisquiliarum NBRC 102429.</title>
        <authorList>
            <person name="Hosoyama A."/>
            <person name="Uohara A."/>
            <person name="Ohji S."/>
            <person name="Ichikawa N."/>
        </authorList>
    </citation>
    <scope>NUCLEOTIDE SEQUENCE [LARGE SCALE GENOMIC DNA]</scope>
    <source>
        <strain evidence="1 2">NBRC 102429</strain>
    </source>
</reference>
<evidence type="ECO:0000313" key="1">
    <source>
        <dbReference type="EMBL" id="GEN32474.1"/>
    </source>
</evidence>
<organism evidence="1 2">
    <name type="scientific">Cerasibacillus quisquiliarum</name>
    <dbReference type="NCBI Taxonomy" id="227865"/>
    <lineage>
        <taxon>Bacteria</taxon>
        <taxon>Bacillati</taxon>
        <taxon>Bacillota</taxon>
        <taxon>Bacilli</taxon>
        <taxon>Bacillales</taxon>
        <taxon>Bacillaceae</taxon>
        <taxon>Cerasibacillus</taxon>
    </lineage>
</organism>
<comment type="caution">
    <text evidence="1">The sequence shown here is derived from an EMBL/GenBank/DDBJ whole genome shotgun (WGS) entry which is preliminary data.</text>
</comment>
<gene>
    <name evidence="1" type="ORF">CQU01_27120</name>
</gene>
<accession>A0A511V0N9</accession>
<sequence>MAIPWQIPDFSTDQYEEGLYDIYKRIQSNGFFDVKQHRFIIKAYKDLMRSS</sequence>
<proteinExistence type="predicted"/>